<dbReference type="FunFam" id="2.60.120.590:FF:000019">
    <property type="entry name" value="DNA N6-methyl adenine demethylase"/>
    <property type="match status" value="1"/>
</dbReference>
<dbReference type="PANTHER" id="PTHR12463">
    <property type="entry name" value="OXYGENASE-RELATED"/>
    <property type="match status" value="1"/>
</dbReference>
<comment type="cofactor">
    <cofactor evidence="1">
        <name>Fe(2+)</name>
        <dbReference type="ChEBI" id="CHEBI:29033"/>
    </cofactor>
</comment>
<name>A0A182E6C4_ONCOC</name>
<reference evidence="4" key="1">
    <citation type="submission" date="2016-06" db="UniProtKB">
        <authorList>
            <consortium name="WormBaseParasite"/>
        </authorList>
    </citation>
    <scope>IDENTIFICATION</scope>
</reference>
<gene>
    <name evidence="2" type="ORF">NOO_LOCUS3562</name>
</gene>
<dbReference type="InterPro" id="IPR037151">
    <property type="entry name" value="AlkB-like_sf"/>
</dbReference>
<accession>A0A182E6C4</accession>
<dbReference type="STRING" id="42157.A0A182E6C4"/>
<proteinExistence type="predicted"/>
<dbReference type="WBParaSite" id="nOo.2.0.1.t03562-RA">
    <property type="protein sequence ID" value="nOo.2.0.1.t03562-RA"/>
    <property type="gene ID" value="nOo.2.0.1.g03562"/>
</dbReference>
<dbReference type="PANTHER" id="PTHR12463:SF0">
    <property type="entry name" value="ALPHA-KETOGLUTARATE-DEPENDENT DIOXYGENASE ALKB HOMOLOG 4"/>
    <property type="match status" value="1"/>
</dbReference>
<evidence type="ECO:0000313" key="4">
    <source>
        <dbReference type="WBParaSite" id="nOo.2.0.1.t03562-RA"/>
    </source>
</evidence>
<dbReference type="GO" id="GO:0070988">
    <property type="term" value="P:demethylation"/>
    <property type="evidence" value="ECO:0007669"/>
    <property type="project" value="InterPro"/>
</dbReference>
<dbReference type="SUPFAM" id="SSF51197">
    <property type="entry name" value="Clavaminate synthase-like"/>
    <property type="match status" value="1"/>
</dbReference>
<dbReference type="GO" id="GO:0016491">
    <property type="term" value="F:oxidoreductase activity"/>
    <property type="evidence" value="ECO:0007669"/>
    <property type="project" value="TreeGrafter"/>
</dbReference>
<reference evidence="2 3" key="2">
    <citation type="submission" date="2018-08" db="EMBL/GenBank/DDBJ databases">
        <authorList>
            <person name="Laetsch R D."/>
            <person name="Stevens L."/>
            <person name="Kumar S."/>
            <person name="Blaxter L. M."/>
        </authorList>
    </citation>
    <scope>NUCLEOTIDE SEQUENCE [LARGE SCALE GENOMIC DNA]</scope>
</reference>
<dbReference type="Gene3D" id="2.60.120.590">
    <property type="entry name" value="Alpha-ketoglutarate-dependent dioxygenase AlkB-like"/>
    <property type="match status" value="1"/>
</dbReference>
<dbReference type="OrthoDB" id="442860at2759"/>
<dbReference type="GO" id="GO:0032451">
    <property type="term" value="F:demethylase activity"/>
    <property type="evidence" value="ECO:0007669"/>
    <property type="project" value="TreeGrafter"/>
</dbReference>
<evidence type="ECO:0000313" key="2">
    <source>
        <dbReference type="EMBL" id="VDK69585.1"/>
    </source>
</evidence>
<dbReference type="InterPro" id="IPR032857">
    <property type="entry name" value="ALKBH4"/>
</dbReference>
<organism evidence="4">
    <name type="scientific">Onchocerca ochengi</name>
    <name type="common">Filarial nematode worm</name>
    <dbReference type="NCBI Taxonomy" id="42157"/>
    <lineage>
        <taxon>Eukaryota</taxon>
        <taxon>Metazoa</taxon>
        <taxon>Ecdysozoa</taxon>
        <taxon>Nematoda</taxon>
        <taxon>Chromadorea</taxon>
        <taxon>Rhabditida</taxon>
        <taxon>Spirurina</taxon>
        <taxon>Spiruromorpha</taxon>
        <taxon>Filarioidea</taxon>
        <taxon>Onchocercidae</taxon>
        <taxon>Onchocerca</taxon>
    </lineage>
</organism>
<protein>
    <submittedName>
        <fullName evidence="4">2OG-FeII_Oxy_2 domain-containing protein</fullName>
    </submittedName>
</protein>
<dbReference type="Proteomes" id="UP000271087">
    <property type="component" value="Unassembled WGS sequence"/>
</dbReference>
<evidence type="ECO:0000313" key="3">
    <source>
        <dbReference type="Proteomes" id="UP000271087"/>
    </source>
</evidence>
<dbReference type="EMBL" id="UYRW01000691">
    <property type="protein sequence ID" value="VDK69585.1"/>
    <property type="molecule type" value="Genomic_DNA"/>
</dbReference>
<evidence type="ECO:0000256" key="1">
    <source>
        <dbReference type="ARBA" id="ARBA00001954"/>
    </source>
</evidence>
<dbReference type="AlphaFoldDB" id="A0A182E6C4"/>
<sequence>MAEIEASFSGDENIHGTLQKLFPSWERVKAAYFRQRDLLKKAAIAAELEEGAYQTSVHGSEIGRYEEIEGNERLLCYDSIPICVHVSFCLVPLDKMISFITPPGAAVELTPEMNALKNQLLFDVQQAIRREVTRAVTRTTIMMEQRFDAKIVQIFDDIFRTQNEEEIVEAGVVDEYALQEYPSTSSVSSYPPQKRRRLESIGGNERDAIYEWELTELQCKWFDTLMVQTEPVEKEKPKCGCKGVRYCAACKDTLRVAKLTLNREYPYAEYKKYVYSTRHQLAIYDSLLSGRPALDDIHNSANRINETENKFEDYLVVPGLHVVSDFLSEEEEVDLIGAIDKTDWVPSQSGRRKQDYGPRVNFKHKKVKMDRFSGMPTYIDVVLNRMNSISSDLFGSYQPFELCNLEYNDDRWSTIEMHYDDTWIWGDRLICVNLLSKSVLTYANEEKKLIIYVPLPTRTMVCMSDEIRYSWRHAVFPEHIHGRRIALTMREPSAAFKEGGELYEKFGRELIRLGNVRI</sequence>
<keyword evidence="3" id="KW-1185">Reference proteome</keyword>